<gene>
    <name evidence="11" type="ORF">H4F99_03695</name>
</gene>
<dbReference type="InterPro" id="IPR018497">
    <property type="entry name" value="Peptidase_M13_C"/>
</dbReference>
<keyword evidence="12" id="KW-1185">Reference proteome</keyword>
<evidence type="ECO:0000256" key="7">
    <source>
        <dbReference type="ARBA" id="ARBA00023049"/>
    </source>
</evidence>
<keyword evidence="7" id="KW-0482">Metalloprotease</keyword>
<dbReference type="Pfam" id="PF05649">
    <property type="entry name" value="Peptidase_M13_N"/>
    <property type="match status" value="1"/>
</dbReference>
<dbReference type="AlphaFoldDB" id="A0A7W3YDP0"/>
<dbReference type="GO" id="GO:0004222">
    <property type="term" value="F:metalloendopeptidase activity"/>
    <property type="evidence" value="ECO:0007669"/>
    <property type="project" value="InterPro"/>
</dbReference>
<evidence type="ECO:0000256" key="1">
    <source>
        <dbReference type="ARBA" id="ARBA00001947"/>
    </source>
</evidence>
<comment type="cofactor">
    <cofactor evidence="1">
        <name>Zn(2+)</name>
        <dbReference type="ChEBI" id="CHEBI:29105"/>
    </cofactor>
</comment>
<feature type="signal peptide" evidence="8">
    <location>
        <begin position="1"/>
        <end position="22"/>
    </location>
</feature>
<dbReference type="Gene3D" id="3.40.390.10">
    <property type="entry name" value="Collagenase (Catalytic Domain)"/>
    <property type="match status" value="1"/>
</dbReference>
<comment type="similarity">
    <text evidence="2">Belongs to the peptidase M13 family.</text>
</comment>
<proteinExistence type="inferred from homology"/>
<evidence type="ECO:0000259" key="10">
    <source>
        <dbReference type="Pfam" id="PF05649"/>
    </source>
</evidence>
<name>A0A7W3YDP0_9GAMM</name>
<sequence>MKYSSLSLGLAVALALVLPACGGDAPPASTAAAPDATAQAPAKAQLGEFGIDLSARDASVKPGDDFNRYVSGHWLDTYELKDYETNYGSFNQLRDRAEEQVHALLEEIVARDDLAPGSNEQKMRDLYHAFMDRETRDAAGIAPLQPVLDRIAAIDSREALVAAFANADIDGSGSPVSLGLGLDRKDPDQYLLGLSVGGLGLPDKDYYLNDDARFVAIREAYVAHIQQMLGFAGVDDGKARAEAVLALETALAKPQWDRAARRDREKTYNVVTFDELKAQYPAYDWTAHLRGQEMPLPERVNVVTPDAVQPVLDVIDATPLPVWRDYLAFHAVDGNAGLLSREIDDASFEFNGKVLGGQKAQREDWKRAVAMVSAKDGLGDALGELYVARYFKPEAKQAMDALVENLRAALRQNIEGLDWMGEATKAEAYSKLESFHPKIGYPDKWTDYGAVDIVPGDLVANALELRRFNRADQNRRVGQKTDRDEWFMTPQTVNAYYNSTFNEIVFPAAILQPPFFDVNADAAVNYGGIGAVIGHEMGHGFDDQGSKSDHAGIQRNWWTDEDRARFEERTKALGAQYDAYCPLDGQCVNGALTMGENIGDLGGLSMAYTAYKLSLDGEPAPVIDGLSGDQRFFMSWAQIWKGKYRDEALLTLIKTNPHSPVMYRANGPVRNFDPWYEAFDVQPGDALYLAPEDRVRIW</sequence>
<evidence type="ECO:0000256" key="4">
    <source>
        <dbReference type="ARBA" id="ARBA00022723"/>
    </source>
</evidence>
<organism evidence="11 12">
    <name type="scientific">Marilutibacter penaei</name>
    <dbReference type="NCBI Taxonomy" id="2759900"/>
    <lineage>
        <taxon>Bacteria</taxon>
        <taxon>Pseudomonadati</taxon>
        <taxon>Pseudomonadota</taxon>
        <taxon>Gammaproteobacteria</taxon>
        <taxon>Lysobacterales</taxon>
        <taxon>Lysobacteraceae</taxon>
        <taxon>Marilutibacter</taxon>
    </lineage>
</organism>
<keyword evidence="5" id="KW-0378">Hydrolase</keyword>
<dbReference type="PROSITE" id="PS51885">
    <property type="entry name" value="NEPRILYSIN"/>
    <property type="match status" value="1"/>
</dbReference>
<comment type="caution">
    <text evidence="11">The sequence shown here is derived from an EMBL/GenBank/DDBJ whole genome shotgun (WGS) entry which is preliminary data.</text>
</comment>
<dbReference type="PANTHER" id="PTHR11733">
    <property type="entry name" value="ZINC METALLOPROTEASE FAMILY M13 NEPRILYSIN-RELATED"/>
    <property type="match status" value="1"/>
</dbReference>
<dbReference type="GO" id="GO:0005886">
    <property type="term" value="C:plasma membrane"/>
    <property type="evidence" value="ECO:0007669"/>
    <property type="project" value="TreeGrafter"/>
</dbReference>
<dbReference type="PANTHER" id="PTHR11733:SF167">
    <property type="entry name" value="FI17812P1-RELATED"/>
    <property type="match status" value="1"/>
</dbReference>
<feature type="chain" id="PRO_5031439681" evidence="8">
    <location>
        <begin position="23"/>
        <end position="698"/>
    </location>
</feature>
<evidence type="ECO:0000256" key="5">
    <source>
        <dbReference type="ARBA" id="ARBA00022801"/>
    </source>
</evidence>
<dbReference type="CDD" id="cd08662">
    <property type="entry name" value="M13"/>
    <property type="match status" value="1"/>
</dbReference>
<dbReference type="EMBL" id="JACHTE010000002">
    <property type="protein sequence ID" value="MBB1087588.1"/>
    <property type="molecule type" value="Genomic_DNA"/>
</dbReference>
<keyword evidence="6" id="KW-0862">Zinc</keyword>
<evidence type="ECO:0000259" key="9">
    <source>
        <dbReference type="Pfam" id="PF01431"/>
    </source>
</evidence>
<feature type="domain" description="Peptidase M13 N-terminal" evidence="10">
    <location>
        <begin position="62"/>
        <end position="442"/>
    </location>
</feature>
<dbReference type="InterPro" id="IPR042089">
    <property type="entry name" value="Peptidase_M13_dom_2"/>
</dbReference>
<dbReference type="InterPro" id="IPR000718">
    <property type="entry name" value="Peptidase_M13"/>
</dbReference>
<dbReference type="GO" id="GO:0046872">
    <property type="term" value="F:metal ion binding"/>
    <property type="evidence" value="ECO:0007669"/>
    <property type="project" value="UniProtKB-KW"/>
</dbReference>
<dbReference type="Proteomes" id="UP000552587">
    <property type="component" value="Unassembled WGS sequence"/>
</dbReference>
<dbReference type="Gene3D" id="1.10.1380.10">
    <property type="entry name" value="Neutral endopeptidase , domain2"/>
    <property type="match status" value="1"/>
</dbReference>
<accession>A0A7W3YDP0</accession>
<dbReference type="Pfam" id="PF01431">
    <property type="entry name" value="Peptidase_M13"/>
    <property type="match status" value="1"/>
</dbReference>
<keyword evidence="4" id="KW-0479">Metal-binding</keyword>
<dbReference type="InterPro" id="IPR024079">
    <property type="entry name" value="MetalloPept_cat_dom_sf"/>
</dbReference>
<dbReference type="RefSeq" id="WP_182668367.1">
    <property type="nucleotide sequence ID" value="NZ_JACHTE010000002.1"/>
</dbReference>
<evidence type="ECO:0000313" key="11">
    <source>
        <dbReference type="EMBL" id="MBB1087588.1"/>
    </source>
</evidence>
<dbReference type="SUPFAM" id="SSF55486">
    <property type="entry name" value="Metalloproteases ('zincins'), catalytic domain"/>
    <property type="match status" value="1"/>
</dbReference>
<evidence type="ECO:0000256" key="6">
    <source>
        <dbReference type="ARBA" id="ARBA00022833"/>
    </source>
</evidence>
<evidence type="ECO:0000313" key="12">
    <source>
        <dbReference type="Proteomes" id="UP000552587"/>
    </source>
</evidence>
<feature type="domain" description="Peptidase M13 C-terminal" evidence="9">
    <location>
        <begin position="494"/>
        <end position="695"/>
    </location>
</feature>
<evidence type="ECO:0000256" key="2">
    <source>
        <dbReference type="ARBA" id="ARBA00007357"/>
    </source>
</evidence>
<evidence type="ECO:0000256" key="3">
    <source>
        <dbReference type="ARBA" id="ARBA00022670"/>
    </source>
</evidence>
<protein>
    <submittedName>
        <fullName evidence="11">M13 family metallopeptidase</fullName>
    </submittedName>
</protein>
<reference evidence="11 12" key="1">
    <citation type="submission" date="2020-07" db="EMBL/GenBank/DDBJ databases">
        <authorList>
            <person name="Xu S."/>
            <person name="Li A."/>
        </authorList>
    </citation>
    <scope>NUCLEOTIDE SEQUENCE [LARGE SCALE GENOMIC DNA]</scope>
    <source>
        <strain evidence="11 12">SG-8</strain>
    </source>
</reference>
<keyword evidence="3" id="KW-0645">Protease</keyword>
<dbReference type="InterPro" id="IPR008753">
    <property type="entry name" value="Peptidase_M13_N"/>
</dbReference>
<dbReference type="PRINTS" id="PR00786">
    <property type="entry name" value="NEPRILYSIN"/>
</dbReference>
<keyword evidence="8" id="KW-0732">Signal</keyword>
<dbReference type="GO" id="GO:0016485">
    <property type="term" value="P:protein processing"/>
    <property type="evidence" value="ECO:0007669"/>
    <property type="project" value="TreeGrafter"/>
</dbReference>
<evidence type="ECO:0000256" key="8">
    <source>
        <dbReference type="SAM" id="SignalP"/>
    </source>
</evidence>